<gene>
    <name evidence="3" type="ORF">Glove_153g47</name>
</gene>
<keyword evidence="1" id="KW-0812">Transmembrane</keyword>
<protein>
    <recommendedName>
        <fullName evidence="2">Glycosyl transferase family 25 domain-containing protein</fullName>
    </recommendedName>
</protein>
<name>A0A397IW94_9GLOM</name>
<evidence type="ECO:0000256" key="1">
    <source>
        <dbReference type="SAM" id="Phobius"/>
    </source>
</evidence>
<comment type="caution">
    <text evidence="3">The sequence shown here is derived from an EMBL/GenBank/DDBJ whole genome shotgun (WGS) entry which is preliminary data.</text>
</comment>
<evidence type="ECO:0000313" key="3">
    <source>
        <dbReference type="EMBL" id="RHZ78962.1"/>
    </source>
</evidence>
<dbReference type="Proteomes" id="UP000266861">
    <property type="component" value="Unassembled WGS sequence"/>
</dbReference>
<dbReference type="OrthoDB" id="2326236at2759"/>
<evidence type="ECO:0000313" key="4">
    <source>
        <dbReference type="Proteomes" id="UP000266861"/>
    </source>
</evidence>
<keyword evidence="1" id="KW-1133">Transmembrane helix</keyword>
<feature type="transmembrane region" description="Helical" evidence="1">
    <location>
        <begin position="12"/>
        <end position="34"/>
    </location>
</feature>
<dbReference type="Pfam" id="PF01755">
    <property type="entry name" value="Glyco_transf_25"/>
    <property type="match status" value="1"/>
</dbReference>
<proteinExistence type="predicted"/>
<keyword evidence="4" id="KW-1185">Reference proteome</keyword>
<evidence type="ECO:0000259" key="2">
    <source>
        <dbReference type="Pfam" id="PF01755"/>
    </source>
</evidence>
<dbReference type="EMBL" id="PQFF01000144">
    <property type="protein sequence ID" value="RHZ78962.1"/>
    <property type="molecule type" value="Genomic_DNA"/>
</dbReference>
<accession>A0A397IW94</accession>
<dbReference type="InterPro" id="IPR002654">
    <property type="entry name" value="Glyco_trans_25"/>
</dbReference>
<dbReference type="AlphaFoldDB" id="A0A397IW94"/>
<sequence length="102" mass="12027">MKIARIEKIKFFSILIILTIFTFLTENIGTIYVINLDSRTDRKEKMQMKMIANYHNLDFDFFPAVSYNNIETLNKYPSSLLPRQKAYVSHYKIYESLNFGGS</sequence>
<keyword evidence="1" id="KW-0472">Membrane</keyword>
<feature type="domain" description="Glycosyl transferase family 25" evidence="2">
    <location>
        <begin position="30"/>
        <end position="75"/>
    </location>
</feature>
<reference evidence="3 4" key="1">
    <citation type="submission" date="2018-08" db="EMBL/GenBank/DDBJ databases">
        <title>Genome and evolution of the arbuscular mycorrhizal fungus Diversispora epigaea (formerly Glomus versiforme) and its bacterial endosymbionts.</title>
        <authorList>
            <person name="Sun X."/>
            <person name="Fei Z."/>
            <person name="Harrison M."/>
        </authorList>
    </citation>
    <scope>NUCLEOTIDE SEQUENCE [LARGE SCALE GENOMIC DNA]</scope>
    <source>
        <strain evidence="3 4">IT104</strain>
    </source>
</reference>
<organism evidence="3 4">
    <name type="scientific">Diversispora epigaea</name>
    <dbReference type="NCBI Taxonomy" id="1348612"/>
    <lineage>
        <taxon>Eukaryota</taxon>
        <taxon>Fungi</taxon>
        <taxon>Fungi incertae sedis</taxon>
        <taxon>Mucoromycota</taxon>
        <taxon>Glomeromycotina</taxon>
        <taxon>Glomeromycetes</taxon>
        <taxon>Diversisporales</taxon>
        <taxon>Diversisporaceae</taxon>
        <taxon>Diversispora</taxon>
    </lineage>
</organism>